<evidence type="ECO:0000256" key="7">
    <source>
        <dbReference type="ARBA" id="ARBA00023224"/>
    </source>
</evidence>
<keyword evidence="2 8" id="KW-0812">Transmembrane</keyword>
<dbReference type="SUPFAM" id="SSF81321">
    <property type="entry name" value="Family A G protein-coupled receptor-like"/>
    <property type="match status" value="1"/>
</dbReference>
<evidence type="ECO:0000256" key="1">
    <source>
        <dbReference type="ARBA" id="ARBA00004141"/>
    </source>
</evidence>
<dbReference type="InterPro" id="IPR017452">
    <property type="entry name" value="GPCR_Rhodpsn_7TM"/>
</dbReference>
<evidence type="ECO:0000256" key="8">
    <source>
        <dbReference type="SAM" id="Phobius"/>
    </source>
</evidence>
<proteinExistence type="predicted"/>
<feature type="domain" description="G-protein coupled receptors family 1 profile" evidence="9">
    <location>
        <begin position="51"/>
        <end position="118"/>
    </location>
</feature>
<dbReference type="AlphaFoldDB" id="A0AAV4IK22"/>
<evidence type="ECO:0000256" key="6">
    <source>
        <dbReference type="ARBA" id="ARBA00023170"/>
    </source>
</evidence>
<evidence type="ECO:0000259" key="9">
    <source>
        <dbReference type="PROSITE" id="PS50262"/>
    </source>
</evidence>
<comment type="subcellular location">
    <subcellularLocation>
        <location evidence="1">Membrane</location>
        <topology evidence="1">Multi-pass membrane protein</topology>
    </subcellularLocation>
</comment>
<dbReference type="GO" id="GO:0005886">
    <property type="term" value="C:plasma membrane"/>
    <property type="evidence" value="ECO:0007669"/>
    <property type="project" value="TreeGrafter"/>
</dbReference>
<dbReference type="PANTHER" id="PTHR45695">
    <property type="entry name" value="LEUCOKININ RECEPTOR-RELATED"/>
    <property type="match status" value="1"/>
</dbReference>
<evidence type="ECO:0000256" key="5">
    <source>
        <dbReference type="ARBA" id="ARBA00023136"/>
    </source>
</evidence>
<evidence type="ECO:0000313" key="10">
    <source>
        <dbReference type="EMBL" id="GFS09653.1"/>
    </source>
</evidence>
<keyword evidence="6 10" id="KW-0675">Receptor</keyword>
<name>A0AAV4IK22_9GAST</name>
<evidence type="ECO:0000256" key="3">
    <source>
        <dbReference type="ARBA" id="ARBA00022989"/>
    </source>
</evidence>
<evidence type="ECO:0000256" key="2">
    <source>
        <dbReference type="ARBA" id="ARBA00022692"/>
    </source>
</evidence>
<sequence>MSNCETSEKGDTREIDFSQIPFPGDFTPKPQWEVILKCIIVSVLIFVAVVGNILIIAIVFSSRKMRSTTNFYIANLAVADLLVALFPMWIYITIDVTDGWILGGFLCKFNAFVQSELN</sequence>
<dbReference type="PROSITE" id="PS50262">
    <property type="entry name" value="G_PROTEIN_RECEP_F1_2"/>
    <property type="match status" value="1"/>
</dbReference>
<keyword evidence="7" id="KW-0807">Transducer</keyword>
<dbReference type="GO" id="GO:0004930">
    <property type="term" value="F:G protein-coupled receptor activity"/>
    <property type="evidence" value="ECO:0007669"/>
    <property type="project" value="UniProtKB-KW"/>
</dbReference>
<organism evidence="10 11">
    <name type="scientific">Elysia marginata</name>
    <dbReference type="NCBI Taxonomy" id="1093978"/>
    <lineage>
        <taxon>Eukaryota</taxon>
        <taxon>Metazoa</taxon>
        <taxon>Spiralia</taxon>
        <taxon>Lophotrochozoa</taxon>
        <taxon>Mollusca</taxon>
        <taxon>Gastropoda</taxon>
        <taxon>Heterobranchia</taxon>
        <taxon>Euthyneura</taxon>
        <taxon>Panpulmonata</taxon>
        <taxon>Sacoglossa</taxon>
        <taxon>Placobranchoidea</taxon>
        <taxon>Plakobranchidae</taxon>
        <taxon>Elysia</taxon>
    </lineage>
</organism>
<dbReference type="InterPro" id="IPR000276">
    <property type="entry name" value="GPCR_Rhodpsn"/>
</dbReference>
<evidence type="ECO:0000313" key="11">
    <source>
        <dbReference type="Proteomes" id="UP000762676"/>
    </source>
</evidence>
<keyword evidence="5 8" id="KW-0472">Membrane</keyword>
<reference evidence="10 11" key="1">
    <citation type="journal article" date="2021" name="Elife">
        <title>Chloroplast acquisition without the gene transfer in kleptoplastic sea slugs, Plakobranchus ocellatus.</title>
        <authorList>
            <person name="Maeda T."/>
            <person name="Takahashi S."/>
            <person name="Yoshida T."/>
            <person name="Shimamura S."/>
            <person name="Takaki Y."/>
            <person name="Nagai Y."/>
            <person name="Toyoda A."/>
            <person name="Suzuki Y."/>
            <person name="Arimoto A."/>
            <person name="Ishii H."/>
            <person name="Satoh N."/>
            <person name="Nishiyama T."/>
            <person name="Hasebe M."/>
            <person name="Maruyama T."/>
            <person name="Minagawa J."/>
            <person name="Obokata J."/>
            <person name="Shigenobu S."/>
        </authorList>
    </citation>
    <scope>NUCLEOTIDE SEQUENCE [LARGE SCALE GENOMIC DNA]</scope>
</reference>
<accession>A0AAV4IK22</accession>
<keyword evidence="4" id="KW-0297">G-protein coupled receptor</keyword>
<evidence type="ECO:0000256" key="4">
    <source>
        <dbReference type="ARBA" id="ARBA00023040"/>
    </source>
</evidence>
<feature type="transmembrane region" description="Helical" evidence="8">
    <location>
        <begin position="72"/>
        <end position="92"/>
    </location>
</feature>
<dbReference type="PANTHER" id="PTHR45695:SF28">
    <property type="entry name" value="G-PROTEIN COUPLED RECEPTORS FAMILY 1 PROFILE DOMAIN-CONTAINING PROTEIN"/>
    <property type="match status" value="1"/>
</dbReference>
<protein>
    <submittedName>
        <fullName evidence="10">Pyroglutamylated RFamide peptide receptor</fullName>
    </submittedName>
</protein>
<dbReference type="Proteomes" id="UP000762676">
    <property type="component" value="Unassembled WGS sequence"/>
</dbReference>
<keyword evidence="3 8" id="KW-1133">Transmembrane helix</keyword>
<dbReference type="PRINTS" id="PR00237">
    <property type="entry name" value="GPCRRHODOPSN"/>
</dbReference>
<dbReference type="EMBL" id="BMAT01006297">
    <property type="protein sequence ID" value="GFS09653.1"/>
    <property type="molecule type" value="Genomic_DNA"/>
</dbReference>
<gene>
    <name evidence="10" type="ORF">ElyMa_003042300</name>
</gene>
<keyword evidence="11" id="KW-1185">Reference proteome</keyword>
<dbReference type="Pfam" id="PF00001">
    <property type="entry name" value="7tm_1"/>
    <property type="match status" value="1"/>
</dbReference>
<dbReference type="Gene3D" id="1.20.1070.10">
    <property type="entry name" value="Rhodopsin 7-helix transmembrane proteins"/>
    <property type="match status" value="1"/>
</dbReference>
<feature type="transmembrane region" description="Helical" evidence="8">
    <location>
        <begin position="34"/>
        <end position="60"/>
    </location>
</feature>
<comment type="caution">
    <text evidence="10">The sequence shown here is derived from an EMBL/GenBank/DDBJ whole genome shotgun (WGS) entry which is preliminary data.</text>
</comment>